<evidence type="ECO:0000313" key="2">
    <source>
        <dbReference type="EMBL" id="SEQ42439.1"/>
    </source>
</evidence>
<evidence type="ECO:0000313" key="3">
    <source>
        <dbReference type="Proteomes" id="UP000198749"/>
    </source>
</evidence>
<feature type="transmembrane region" description="Helical" evidence="1">
    <location>
        <begin position="6"/>
        <end position="22"/>
    </location>
</feature>
<feature type="transmembrane region" description="Helical" evidence="1">
    <location>
        <begin position="61"/>
        <end position="81"/>
    </location>
</feature>
<dbReference type="STRING" id="355243.SAMN03080615_01488"/>
<dbReference type="EMBL" id="FOGB01000003">
    <property type="protein sequence ID" value="SEQ42439.1"/>
    <property type="molecule type" value="Genomic_DNA"/>
</dbReference>
<dbReference type="OrthoDB" id="9815686at2"/>
<dbReference type="Proteomes" id="UP000198749">
    <property type="component" value="Unassembled WGS sequence"/>
</dbReference>
<accession>A0A1H9FXA4</accession>
<reference evidence="3" key="1">
    <citation type="submission" date="2016-10" db="EMBL/GenBank/DDBJ databases">
        <authorList>
            <person name="Varghese N."/>
            <person name="Submissions S."/>
        </authorList>
    </citation>
    <scope>NUCLEOTIDE SEQUENCE [LARGE SCALE GENOMIC DNA]</scope>
    <source>
        <strain evidence="3">DSM 18887</strain>
    </source>
</reference>
<dbReference type="RefSeq" id="WP_091356041.1">
    <property type="nucleotide sequence ID" value="NZ_AP025284.1"/>
</dbReference>
<keyword evidence="1" id="KW-0812">Transmembrane</keyword>
<sequence length="122" mass="13595">MYTYIHLTAALWALLVGLVQLFRSKGTTLHKGLGWSWMAAMIITSLSSFWISGFIDWFYGYGPIHLLSLWVLICVVVSVRAARRGNIRYHRSFAVGAYLGTVGAAMGAVLMPGRLLHELFFG</sequence>
<dbReference type="Pfam" id="PF10067">
    <property type="entry name" value="DUF2306"/>
    <property type="match status" value="1"/>
</dbReference>
<gene>
    <name evidence="2" type="ORF">SAMN03080615_01488</name>
</gene>
<organism evidence="2 3">
    <name type="scientific">Amphritea atlantica</name>
    <dbReference type="NCBI Taxonomy" id="355243"/>
    <lineage>
        <taxon>Bacteria</taxon>
        <taxon>Pseudomonadati</taxon>
        <taxon>Pseudomonadota</taxon>
        <taxon>Gammaproteobacteria</taxon>
        <taxon>Oceanospirillales</taxon>
        <taxon>Oceanospirillaceae</taxon>
        <taxon>Amphritea</taxon>
    </lineage>
</organism>
<keyword evidence="3" id="KW-1185">Reference proteome</keyword>
<evidence type="ECO:0000256" key="1">
    <source>
        <dbReference type="SAM" id="Phobius"/>
    </source>
</evidence>
<protein>
    <submittedName>
        <fullName evidence="2">Uncharacterized membrane protein</fullName>
    </submittedName>
</protein>
<name>A0A1H9FXA4_9GAMM</name>
<proteinExistence type="predicted"/>
<keyword evidence="1" id="KW-0472">Membrane</keyword>
<feature type="transmembrane region" description="Helical" evidence="1">
    <location>
        <begin position="93"/>
        <end position="111"/>
    </location>
</feature>
<dbReference type="InterPro" id="IPR018750">
    <property type="entry name" value="DUF2306_membrane"/>
</dbReference>
<feature type="transmembrane region" description="Helical" evidence="1">
    <location>
        <begin position="34"/>
        <end position="55"/>
    </location>
</feature>
<dbReference type="AlphaFoldDB" id="A0A1H9FXA4"/>
<keyword evidence="1" id="KW-1133">Transmembrane helix</keyword>